<proteinExistence type="predicted"/>
<protein>
    <submittedName>
        <fullName evidence="1">Uncharacterized protein</fullName>
    </submittedName>
</protein>
<name>A0AAU7PH90_9CAUD</name>
<evidence type="ECO:0000313" key="1">
    <source>
        <dbReference type="EMBL" id="XBS49361.1"/>
    </source>
</evidence>
<organism evidence="1">
    <name type="scientific">Escherichia phage fEgEco12</name>
    <dbReference type="NCBI Taxonomy" id="3158837"/>
    <lineage>
        <taxon>Viruses</taxon>
        <taxon>Duplodnaviria</taxon>
        <taxon>Heunggongvirae</taxon>
        <taxon>Uroviricota</taxon>
        <taxon>Caudoviricetes</taxon>
    </lineage>
</organism>
<accession>A0AAU7PH90</accession>
<sequence>MNTIILEEDLGVYEQETDVNKEPEYKPNGFLERLFDWLMGE</sequence>
<reference evidence="1" key="1">
    <citation type="submission" date="2024-05" db="EMBL/GenBank/DDBJ databases">
        <authorList>
            <person name="Badawy S."/>
            <person name="Skurnik M."/>
        </authorList>
    </citation>
    <scope>NUCLEOTIDE SEQUENCE</scope>
</reference>
<dbReference type="EMBL" id="PP777464">
    <property type="protein sequence ID" value="XBS49361.1"/>
    <property type="molecule type" value="Genomic_DNA"/>
</dbReference>